<evidence type="ECO:0000256" key="1">
    <source>
        <dbReference type="ARBA" id="ARBA00004141"/>
    </source>
</evidence>
<accession>A0A428K603</accession>
<organism evidence="8 9">
    <name type="scientific">Mangrovimonas spongiae</name>
    <dbReference type="NCBI Taxonomy" id="2494697"/>
    <lineage>
        <taxon>Bacteria</taxon>
        <taxon>Pseudomonadati</taxon>
        <taxon>Bacteroidota</taxon>
        <taxon>Flavobacteriia</taxon>
        <taxon>Flavobacteriales</taxon>
        <taxon>Flavobacteriaceae</taxon>
        <taxon>Mangrovimonas</taxon>
    </lineage>
</organism>
<dbReference type="Pfam" id="PF04241">
    <property type="entry name" value="DUF423"/>
    <property type="match status" value="1"/>
</dbReference>
<dbReference type="RefSeq" id="WP_125466827.1">
    <property type="nucleotide sequence ID" value="NZ_RWBG01000001.1"/>
</dbReference>
<keyword evidence="5 6" id="KW-0472">Membrane</keyword>
<evidence type="ECO:0000256" key="7">
    <source>
        <dbReference type="SAM" id="SignalP"/>
    </source>
</evidence>
<comment type="similarity">
    <text evidence="2">Belongs to the UPF0382 family.</text>
</comment>
<feature type="transmembrane region" description="Helical" evidence="6">
    <location>
        <begin position="101"/>
        <end position="124"/>
    </location>
</feature>
<evidence type="ECO:0000256" key="2">
    <source>
        <dbReference type="ARBA" id="ARBA00009694"/>
    </source>
</evidence>
<keyword evidence="9" id="KW-1185">Reference proteome</keyword>
<dbReference type="Proteomes" id="UP000270620">
    <property type="component" value="Unassembled WGS sequence"/>
</dbReference>
<evidence type="ECO:0000313" key="9">
    <source>
        <dbReference type="Proteomes" id="UP000270620"/>
    </source>
</evidence>
<feature type="chain" id="PRO_5019218710" evidence="7">
    <location>
        <begin position="24"/>
        <end position="129"/>
    </location>
</feature>
<keyword evidence="4 6" id="KW-1133">Transmembrane helix</keyword>
<dbReference type="PANTHER" id="PTHR43461:SF1">
    <property type="entry name" value="TRANSMEMBRANE PROTEIN 256"/>
    <property type="match status" value="1"/>
</dbReference>
<evidence type="ECO:0000256" key="6">
    <source>
        <dbReference type="SAM" id="Phobius"/>
    </source>
</evidence>
<feature type="transmembrane region" description="Helical" evidence="6">
    <location>
        <begin position="47"/>
        <end position="64"/>
    </location>
</feature>
<protein>
    <submittedName>
        <fullName evidence="8">DUF423 domain-containing protein</fullName>
    </submittedName>
</protein>
<feature type="transmembrane region" description="Helical" evidence="6">
    <location>
        <begin position="71"/>
        <end position="89"/>
    </location>
</feature>
<evidence type="ECO:0000313" key="8">
    <source>
        <dbReference type="EMBL" id="RSK41835.1"/>
    </source>
</evidence>
<dbReference type="PANTHER" id="PTHR43461">
    <property type="entry name" value="TRANSMEMBRANE PROTEIN 256"/>
    <property type="match status" value="1"/>
</dbReference>
<reference evidence="8 9" key="1">
    <citation type="submission" date="2018-12" db="EMBL/GenBank/DDBJ databases">
        <title>Mangrovimonas spongiae sp. nov., a novel member of the genus Mangrovimonas isolated from marine sponge.</title>
        <authorList>
            <person name="Zhuang L."/>
            <person name="Luo L."/>
        </authorList>
    </citation>
    <scope>NUCLEOTIDE SEQUENCE [LARGE SCALE GENOMIC DNA]</scope>
    <source>
        <strain evidence="8 9">HN-E26</strain>
    </source>
</reference>
<proteinExistence type="inferred from homology"/>
<dbReference type="AlphaFoldDB" id="A0A428K603"/>
<comment type="subcellular location">
    <subcellularLocation>
        <location evidence="1">Membrane</location>
        <topology evidence="1">Multi-pass membrane protein</topology>
    </subcellularLocation>
</comment>
<sequence length="129" mass="14018">MNKSILVTAALFGLLAVVLGAFAAHGLQKLVTPEQINTFQTGVTYQMYHAFLLLFLGVTTKVSVKTKRAVFVLILIGVFFFSGSIYGLATNSLTAFNFKTIAMITPLGGTLLISAWLVLLISFLKQKQD</sequence>
<keyword evidence="3 6" id="KW-0812">Transmembrane</keyword>
<dbReference type="EMBL" id="RWBG01000001">
    <property type="protein sequence ID" value="RSK41835.1"/>
    <property type="molecule type" value="Genomic_DNA"/>
</dbReference>
<evidence type="ECO:0000256" key="4">
    <source>
        <dbReference type="ARBA" id="ARBA00022989"/>
    </source>
</evidence>
<evidence type="ECO:0000256" key="3">
    <source>
        <dbReference type="ARBA" id="ARBA00022692"/>
    </source>
</evidence>
<gene>
    <name evidence="8" type="ORF">EJA19_02835</name>
</gene>
<dbReference type="InterPro" id="IPR006696">
    <property type="entry name" value="DUF423"/>
</dbReference>
<keyword evidence="7" id="KW-0732">Signal</keyword>
<feature type="signal peptide" evidence="7">
    <location>
        <begin position="1"/>
        <end position="23"/>
    </location>
</feature>
<name>A0A428K603_9FLAO</name>
<evidence type="ECO:0000256" key="5">
    <source>
        <dbReference type="ARBA" id="ARBA00023136"/>
    </source>
</evidence>
<comment type="caution">
    <text evidence="8">The sequence shown here is derived from an EMBL/GenBank/DDBJ whole genome shotgun (WGS) entry which is preliminary data.</text>
</comment>
<dbReference type="GO" id="GO:0005886">
    <property type="term" value="C:plasma membrane"/>
    <property type="evidence" value="ECO:0007669"/>
    <property type="project" value="TreeGrafter"/>
</dbReference>
<dbReference type="OrthoDB" id="9802121at2"/>